<dbReference type="RefSeq" id="WP_035059201.1">
    <property type="nucleotide sequence ID" value="NZ_AXCZ01000042.1"/>
</dbReference>
<proteinExistence type="predicted"/>
<evidence type="ECO:0000313" key="2">
    <source>
        <dbReference type="EMBL" id="KGM13458.1"/>
    </source>
</evidence>
<reference evidence="2 3" key="1">
    <citation type="submission" date="2013-08" db="EMBL/GenBank/DDBJ databases">
        <title>Genome sequencing of Cellulomonas bogoriensis 69B4.</title>
        <authorList>
            <person name="Chen F."/>
            <person name="Li Y."/>
            <person name="Wang G."/>
        </authorList>
    </citation>
    <scope>NUCLEOTIDE SEQUENCE [LARGE SCALE GENOMIC DNA]</scope>
    <source>
        <strain evidence="2 3">69B4</strain>
    </source>
</reference>
<name>A0A0A0BYH7_9CELL</name>
<keyword evidence="3" id="KW-1185">Reference proteome</keyword>
<dbReference type="OrthoDB" id="4807647at2"/>
<feature type="domain" description="DinB-like" evidence="1">
    <location>
        <begin position="18"/>
        <end position="140"/>
    </location>
</feature>
<dbReference type="SUPFAM" id="SSF109854">
    <property type="entry name" value="DinB/YfiT-like putative metalloenzymes"/>
    <property type="match status" value="1"/>
</dbReference>
<sequence>MLTPEEYLHVCDIALDGMTAIVTELGDDLACTHPPLDGANTPFAILTHCLGVMHAWAGHRVAGRPLQRDRDAEFRAQGPVADLLAATEQARAQLHADVHACDPRAPLTATTGHRLEAHITTAGAALLHVLEELTQHHGQMQVTRDLLVQAPGRHR</sequence>
<dbReference type="Proteomes" id="UP000054314">
    <property type="component" value="Unassembled WGS sequence"/>
</dbReference>
<dbReference type="Pfam" id="PF12867">
    <property type="entry name" value="DinB_2"/>
    <property type="match status" value="1"/>
</dbReference>
<dbReference type="InterPro" id="IPR024775">
    <property type="entry name" value="DinB-like"/>
</dbReference>
<dbReference type="AlphaFoldDB" id="A0A0A0BYH7"/>
<gene>
    <name evidence="2" type="ORF">N869_13830</name>
</gene>
<accession>A0A0A0BYH7</accession>
<dbReference type="EMBL" id="AXCZ01000042">
    <property type="protein sequence ID" value="KGM13458.1"/>
    <property type="molecule type" value="Genomic_DNA"/>
</dbReference>
<evidence type="ECO:0000313" key="3">
    <source>
        <dbReference type="Proteomes" id="UP000054314"/>
    </source>
</evidence>
<dbReference type="InterPro" id="IPR034660">
    <property type="entry name" value="DinB/YfiT-like"/>
</dbReference>
<protein>
    <recommendedName>
        <fullName evidence="1">DinB-like domain-containing protein</fullName>
    </recommendedName>
</protein>
<comment type="caution">
    <text evidence="2">The sequence shown here is derived from an EMBL/GenBank/DDBJ whole genome shotgun (WGS) entry which is preliminary data.</text>
</comment>
<evidence type="ECO:0000259" key="1">
    <source>
        <dbReference type="Pfam" id="PF12867"/>
    </source>
</evidence>
<dbReference type="Gene3D" id="1.20.120.450">
    <property type="entry name" value="dinb family like domain"/>
    <property type="match status" value="1"/>
</dbReference>
<organism evidence="2 3">
    <name type="scientific">Cellulomonas bogoriensis 69B4 = DSM 16987</name>
    <dbReference type="NCBI Taxonomy" id="1386082"/>
    <lineage>
        <taxon>Bacteria</taxon>
        <taxon>Bacillati</taxon>
        <taxon>Actinomycetota</taxon>
        <taxon>Actinomycetes</taxon>
        <taxon>Micrococcales</taxon>
        <taxon>Cellulomonadaceae</taxon>
        <taxon>Cellulomonas</taxon>
    </lineage>
</organism>